<dbReference type="PANTHER" id="PTHR31302:SF31">
    <property type="entry name" value="PHOSPHODIESTERASE YAEI"/>
    <property type="match status" value="1"/>
</dbReference>
<dbReference type="Gene3D" id="3.60.21.10">
    <property type="match status" value="1"/>
</dbReference>
<dbReference type="PANTHER" id="PTHR31302">
    <property type="entry name" value="TRANSMEMBRANE PROTEIN WITH METALLOPHOSPHOESTERASE DOMAIN-RELATED"/>
    <property type="match status" value="1"/>
</dbReference>
<dbReference type="PROSITE" id="PS51318">
    <property type="entry name" value="TAT"/>
    <property type="match status" value="1"/>
</dbReference>
<dbReference type="InterPro" id="IPR006311">
    <property type="entry name" value="TAT_signal"/>
</dbReference>
<feature type="domain" description="Calcineurin-like phosphoesterase" evidence="3">
    <location>
        <begin position="62"/>
        <end position="234"/>
    </location>
</feature>
<evidence type="ECO:0000256" key="1">
    <source>
        <dbReference type="ARBA" id="ARBA00022723"/>
    </source>
</evidence>
<evidence type="ECO:0000313" key="5">
    <source>
        <dbReference type="Proteomes" id="UP001596044"/>
    </source>
</evidence>
<evidence type="ECO:0000259" key="3">
    <source>
        <dbReference type="Pfam" id="PF00149"/>
    </source>
</evidence>
<name>A0ABW0KK88_9BACL</name>
<dbReference type="Pfam" id="PF00149">
    <property type="entry name" value="Metallophos"/>
    <property type="match status" value="1"/>
</dbReference>
<keyword evidence="5" id="KW-1185">Reference proteome</keyword>
<dbReference type="InterPro" id="IPR051158">
    <property type="entry name" value="Metallophosphoesterase_sf"/>
</dbReference>
<evidence type="ECO:0000256" key="2">
    <source>
        <dbReference type="ARBA" id="ARBA00022801"/>
    </source>
</evidence>
<reference evidence="5" key="1">
    <citation type="journal article" date="2019" name="Int. J. Syst. Evol. Microbiol.">
        <title>The Global Catalogue of Microorganisms (GCM) 10K type strain sequencing project: providing services to taxonomists for standard genome sequencing and annotation.</title>
        <authorList>
            <consortium name="The Broad Institute Genomics Platform"/>
            <consortium name="The Broad Institute Genome Sequencing Center for Infectious Disease"/>
            <person name="Wu L."/>
            <person name="Ma J."/>
        </authorList>
    </citation>
    <scope>NUCLEOTIDE SEQUENCE [LARGE SCALE GENOMIC DNA]</scope>
    <source>
        <strain evidence="5">KACC 11904</strain>
    </source>
</reference>
<proteinExistence type="predicted"/>
<organism evidence="4 5">
    <name type="scientific">Paenibacillus aestuarii</name>
    <dbReference type="NCBI Taxonomy" id="516965"/>
    <lineage>
        <taxon>Bacteria</taxon>
        <taxon>Bacillati</taxon>
        <taxon>Bacillota</taxon>
        <taxon>Bacilli</taxon>
        <taxon>Bacillales</taxon>
        <taxon>Paenibacillaceae</taxon>
        <taxon>Paenibacillus</taxon>
    </lineage>
</organism>
<keyword evidence="1" id="KW-0479">Metal-binding</keyword>
<evidence type="ECO:0000313" key="4">
    <source>
        <dbReference type="EMBL" id="MFC5453022.1"/>
    </source>
</evidence>
<dbReference type="EMBL" id="JBHSMJ010000065">
    <property type="protein sequence ID" value="MFC5453022.1"/>
    <property type="molecule type" value="Genomic_DNA"/>
</dbReference>
<gene>
    <name evidence="4" type="ORF">ACFPOG_32940</name>
</gene>
<accession>A0ABW0KK88</accession>
<dbReference type="InterPro" id="IPR029052">
    <property type="entry name" value="Metallo-depent_PP-like"/>
</dbReference>
<dbReference type="Proteomes" id="UP001596044">
    <property type="component" value="Unassembled WGS sequence"/>
</dbReference>
<dbReference type="SUPFAM" id="SSF56300">
    <property type="entry name" value="Metallo-dependent phosphatases"/>
    <property type="match status" value="1"/>
</dbReference>
<dbReference type="RefSeq" id="WP_270879277.1">
    <property type="nucleotide sequence ID" value="NZ_JAQFVF010000023.1"/>
</dbReference>
<protein>
    <submittedName>
        <fullName evidence="4">Metallophosphoesterase</fullName>
    </submittedName>
</protein>
<sequence>MPPNPLLSRRSFLKKGVLSLGALLAAGSLAGSYSSLWEPRWYEITRTRMPFARLPQAFHGINIVQISDIHIGHHFNLTHLTKVMNLVRQLKPDLLTFTGDLFDSWVSEDPKETSRLLASVDAPLGKWAVLGNHDTYTGTTETAAILKNGGFEVLSNAHATIRKNGQTLQIAGVEDMWTGKPNLSKALAGSSADAFTLLLSHSANYADVAAAGAGAGAGARAHSADLQLSGHSHGGQVRLPC</sequence>
<comment type="caution">
    <text evidence="4">The sequence shown here is derived from an EMBL/GenBank/DDBJ whole genome shotgun (WGS) entry which is preliminary data.</text>
</comment>
<keyword evidence="2" id="KW-0378">Hydrolase</keyword>
<dbReference type="InterPro" id="IPR004843">
    <property type="entry name" value="Calcineurin-like_PHP"/>
</dbReference>